<keyword evidence="6" id="KW-0472">Membrane</keyword>
<dbReference type="InterPro" id="IPR050428">
    <property type="entry name" value="TCS_sensor_his_kinase"/>
</dbReference>
<dbReference type="InterPro" id="IPR036097">
    <property type="entry name" value="HisK_dim/P_sf"/>
</dbReference>
<feature type="transmembrane region" description="Helical" evidence="6">
    <location>
        <begin position="165"/>
        <end position="185"/>
    </location>
</feature>
<accession>A0ABW4BRM1</accession>
<name>A0ABW4BRM1_9LACO</name>
<sequence>MKKTTTVIQHQRWQLFWAELFSFSLIFVVLALIILNLYQRTLYNDVDQNLNQQRTQLTSTKGQPKNAPNLPFQANAVVFNQNGQISNQNFLGQQNYNLFKSISLDTKTLNQLQTITLTRNNNQANFRTLLVKASRKNPNPAYAGHYVLLIQNIDPQINAFNNFRLVLLFTLIICGLLAVIIAYFLTQRSMRPIIQSWQKQRDFSADAAHELRTPLTIIQNNLEYLLTQPRQTIID</sequence>
<gene>
    <name evidence="8" type="ORF">ACFQ4R_11220</name>
</gene>
<comment type="catalytic activity">
    <reaction evidence="1">
        <text>ATP + protein L-histidine = ADP + protein N-phospho-L-histidine.</text>
        <dbReference type="EC" id="2.7.13.3"/>
    </reaction>
</comment>
<dbReference type="Pfam" id="PF00512">
    <property type="entry name" value="HisKA"/>
    <property type="match status" value="1"/>
</dbReference>
<dbReference type="CDD" id="cd00082">
    <property type="entry name" value="HisKA"/>
    <property type="match status" value="1"/>
</dbReference>
<proteinExistence type="predicted"/>
<dbReference type="EC" id="2.7.13.3" evidence="2"/>
<keyword evidence="3" id="KW-0597">Phosphoprotein</keyword>
<organism evidence="8 9">
    <name type="scientific">Lapidilactobacillus gannanensis</name>
    <dbReference type="NCBI Taxonomy" id="2486002"/>
    <lineage>
        <taxon>Bacteria</taxon>
        <taxon>Bacillati</taxon>
        <taxon>Bacillota</taxon>
        <taxon>Bacilli</taxon>
        <taxon>Lactobacillales</taxon>
        <taxon>Lactobacillaceae</taxon>
        <taxon>Lapidilactobacillus</taxon>
    </lineage>
</organism>
<dbReference type="Proteomes" id="UP001597191">
    <property type="component" value="Unassembled WGS sequence"/>
</dbReference>
<protein>
    <recommendedName>
        <fullName evidence="2">histidine kinase</fullName>
        <ecNumber evidence="2">2.7.13.3</ecNumber>
    </recommendedName>
</protein>
<evidence type="ECO:0000313" key="9">
    <source>
        <dbReference type="Proteomes" id="UP001597191"/>
    </source>
</evidence>
<evidence type="ECO:0000313" key="8">
    <source>
        <dbReference type="EMBL" id="MFD1412150.1"/>
    </source>
</evidence>
<feature type="transmembrane region" description="Helical" evidence="6">
    <location>
        <begin position="20"/>
        <end position="38"/>
    </location>
</feature>
<evidence type="ECO:0000256" key="4">
    <source>
        <dbReference type="ARBA" id="ARBA00022679"/>
    </source>
</evidence>
<dbReference type="PANTHER" id="PTHR45436:SF5">
    <property type="entry name" value="SENSOR HISTIDINE KINASE TRCS"/>
    <property type="match status" value="1"/>
</dbReference>
<evidence type="ECO:0000256" key="1">
    <source>
        <dbReference type="ARBA" id="ARBA00000085"/>
    </source>
</evidence>
<evidence type="ECO:0000259" key="7">
    <source>
        <dbReference type="Pfam" id="PF00512"/>
    </source>
</evidence>
<keyword evidence="4" id="KW-0808">Transferase</keyword>
<comment type="caution">
    <text evidence="8">The sequence shown here is derived from an EMBL/GenBank/DDBJ whole genome shotgun (WGS) entry which is preliminary data.</text>
</comment>
<keyword evidence="6" id="KW-0812">Transmembrane</keyword>
<evidence type="ECO:0000256" key="3">
    <source>
        <dbReference type="ARBA" id="ARBA00022553"/>
    </source>
</evidence>
<dbReference type="SUPFAM" id="SSF47384">
    <property type="entry name" value="Homodimeric domain of signal transducing histidine kinase"/>
    <property type="match status" value="1"/>
</dbReference>
<evidence type="ECO:0000256" key="6">
    <source>
        <dbReference type="SAM" id="Phobius"/>
    </source>
</evidence>
<dbReference type="RefSeq" id="WP_125648194.1">
    <property type="nucleotide sequence ID" value="NZ_JBHTOH010000094.1"/>
</dbReference>
<dbReference type="Gene3D" id="1.10.287.130">
    <property type="match status" value="1"/>
</dbReference>
<keyword evidence="9" id="KW-1185">Reference proteome</keyword>
<dbReference type="PANTHER" id="PTHR45436">
    <property type="entry name" value="SENSOR HISTIDINE KINASE YKOH"/>
    <property type="match status" value="1"/>
</dbReference>
<dbReference type="GO" id="GO:0016301">
    <property type="term" value="F:kinase activity"/>
    <property type="evidence" value="ECO:0007669"/>
    <property type="project" value="UniProtKB-KW"/>
</dbReference>
<evidence type="ECO:0000256" key="5">
    <source>
        <dbReference type="ARBA" id="ARBA00022777"/>
    </source>
</evidence>
<keyword evidence="6" id="KW-1133">Transmembrane helix</keyword>
<dbReference type="InterPro" id="IPR003661">
    <property type="entry name" value="HisK_dim/P_dom"/>
</dbReference>
<reference evidence="9" key="1">
    <citation type="journal article" date="2019" name="Int. J. Syst. Evol. Microbiol.">
        <title>The Global Catalogue of Microorganisms (GCM) 10K type strain sequencing project: providing services to taxonomists for standard genome sequencing and annotation.</title>
        <authorList>
            <consortium name="The Broad Institute Genomics Platform"/>
            <consortium name="The Broad Institute Genome Sequencing Center for Infectious Disease"/>
            <person name="Wu L."/>
            <person name="Ma J."/>
        </authorList>
    </citation>
    <scope>NUCLEOTIDE SEQUENCE [LARGE SCALE GENOMIC DNA]</scope>
    <source>
        <strain evidence="9">CCM 8937</strain>
    </source>
</reference>
<feature type="domain" description="Signal transduction histidine kinase dimerisation/phosphoacceptor" evidence="7">
    <location>
        <begin position="200"/>
        <end position="227"/>
    </location>
</feature>
<keyword evidence="5 8" id="KW-0418">Kinase</keyword>
<evidence type="ECO:0000256" key="2">
    <source>
        <dbReference type="ARBA" id="ARBA00012438"/>
    </source>
</evidence>
<dbReference type="EMBL" id="JBHTOH010000094">
    <property type="protein sequence ID" value="MFD1412150.1"/>
    <property type="molecule type" value="Genomic_DNA"/>
</dbReference>